<evidence type="ECO:0000256" key="6">
    <source>
        <dbReference type="SAM" id="Phobius"/>
    </source>
</evidence>
<dbReference type="InterPro" id="IPR018499">
    <property type="entry name" value="Tetraspanin/Peripherin"/>
</dbReference>
<evidence type="ECO:0000313" key="8">
    <source>
        <dbReference type="Proteomes" id="UP001152523"/>
    </source>
</evidence>
<feature type="transmembrane region" description="Helical" evidence="6">
    <location>
        <begin position="9"/>
        <end position="32"/>
    </location>
</feature>
<dbReference type="Pfam" id="PF00335">
    <property type="entry name" value="Tetraspanin"/>
    <property type="match status" value="1"/>
</dbReference>
<dbReference type="GO" id="GO:0009734">
    <property type="term" value="P:auxin-activated signaling pathway"/>
    <property type="evidence" value="ECO:0007669"/>
    <property type="project" value="InterPro"/>
</dbReference>
<comment type="caution">
    <text evidence="7">The sequence shown here is derived from an EMBL/GenBank/DDBJ whole genome shotgun (WGS) entry which is preliminary data.</text>
</comment>
<evidence type="ECO:0000256" key="2">
    <source>
        <dbReference type="ARBA" id="ARBA00006840"/>
    </source>
</evidence>
<dbReference type="GO" id="GO:0016020">
    <property type="term" value="C:membrane"/>
    <property type="evidence" value="ECO:0007669"/>
    <property type="project" value="UniProtKB-SubCell"/>
</dbReference>
<dbReference type="InterPro" id="IPR044991">
    <property type="entry name" value="TET_plant"/>
</dbReference>
<comment type="similarity">
    <text evidence="2">Belongs to the tetraspanin (TM4SF) family.</text>
</comment>
<accession>A0AAV0CWW2</accession>
<feature type="transmembrane region" description="Helical" evidence="6">
    <location>
        <begin position="257"/>
        <end position="276"/>
    </location>
</feature>
<evidence type="ECO:0000256" key="3">
    <source>
        <dbReference type="ARBA" id="ARBA00022692"/>
    </source>
</evidence>
<name>A0AAV0CWW2_9ASTE</name>
<evidence type="ECO:0000256" key="1">
    <source>
        <dbReference type="ARBA" id="ARBA00004141"/>
    </source>
</evidence>
<dbReference type="Proteomes" id="UP001152523">
    <property type="component" value="Unassembled WGS sequence"/>
</dbReference>
<dbReference type="AlphaFoldDB" id="A0AAV0CWW2"/>
<keyword evidence="4 6" id="KW-1133">Transmembrane helix</keyword>
<dbReference type="EMBL" id="CAMAPF010000046">
    <property type="protein sequence ID" value="CAH9084426.1"/>
    <property type="molecule type" value="Genomic_DNA"/>
</dbReference>
<protein>
    <submittedName>
        <fullName evidence="7">Uncharacterized protein</fullName>
    </submittedName>
</protein>
<comment type="subcellular location">
    <subcellularLocation>
        <location evidence="1">Membrane</location>
        <topology evidence="1">Multi-pass membrane protein</topology>
    </subcellularLocation>
</comment>
<feature type="transmembrane region" description="Helical" evidence="6">
    <location>
        <begin position="56"/>
        <end position="79"/>
    </location>
</feature>
<proteinExistence type="inferred from homology"/>
<evidence type="ECO:0000313" key="7">
    <source>
        <dbReference type="EMBL" id="CAH9084426.1"/>
    </source>
</evidence>
<sequence>MEKETKRRIGIWICVVTMILAIPIIVVGSWMISSNSCVKSIKSYKTPGFSRPQTSLVGWVVIIGALMLVSGFWCCLTFWLDKDRYGITYRIVMGILLLIMFGFVIALAAYSNYSGSAKKAPGRGYAEYRFGSFSSWLREKVSDENGWTEISTCLGISDGPCADLRRASFSSSQQLYAANLTPLQSGCCIPPQSCNFTFVSPSWDSWPTSWVGINNQTSALDADCAIFNNDINKLCLDCQSCKAGVLVDIRKKLKKTIIVLTFFFILEVVAYFTICYI</sequence>
<reference evidence="7" key="1">
    <citation type="submission" date="2022-07" db="EMBL/GenBank/DDBJ databases">
        <authorList>
            <person name="Macas J."/>
            <person name="Novak P."/>
            <person name="Neumann P."/>
        </authorList>
    </citation>
    <scope>NUCLEOTIDE SEQUENCE</scope>
</reference>
<keyword evidence="8" id="KW-1185">Reference proteome</keyword>
<organism evidence="7 8">
    <name type="scientific">Cuscuta epithymum</name>
    <dbReference type="NCBI Taxonomy" id="186058"/>
    <lineage>
        <taxon>Eukaryota</taxon>
        <taxon>Viridiplantae</taxon>
        <taxon>Streptophyta</taxon>
        <taxon>Embryophyta</taxon>
        <taxon>Tracheophyta</taxon>
        <taxon>Spermatophyta</taxon>
        <taxon>Magnoliopsida</taxon>
        <taxon>eudicotyledons</taxon>
        <taxon>Gunneridae</taxon>
        <taxon>Pentapetalae</taxon>
        <taxon>asterids</taxon>
        <taxon>lamiids</taxon>
        <taxon>Solanales</taxon>
        <taxon>Convolvulaceae</taxon>
        <taxon>Cuscuteae</taxon>
        <taxon>Cuscuta</taxon>
        <taxon>Cuscuta subgen. Cuscuta</taxon>
    </lineage>
</organism>
<keyword evidence="3 6" id="KW-0812">Transmembrane</keyword>
<dbReference type="PANTHER" id="PTHR32191">
    <property type="entry name" value="TETRASPANIN-8-RELATED"/>
    <property type="match status" value="1"/>
</dbReference>
<evidence type="ECO:0000256" key="4">
    <source>
        <dbReference type="ARBA" id="ARBA00022989"/>
    </source>
</evidence>
<gene>
    <name evidence="7" type="ORF">CEPIT_LOCUS8889</name>
</gene>
<keyword evidence="5 6" id="KW-0472">Membrane</keyword>
<feature type="transmembrane region" description="Helical" evidence="6">
    <location>
        <begin position="91"/>
        <end position="110"/>
    </location>
</feature>
<evidence type="ECO:0000256" key="5">
    <source>
        <dbReference type="ARBA" id="ARBA00023136"/>
    </source>
</evidence>